<proteinExistence type="predicted"/>
<dbReference type="EMBL" id="CP076405">
    <property type="protein sequence ID" value="QWQ20925.1"/>
    <property type="molecule type" value="Genomic_DNA"/>
</dbReference>
<dbReference type="EMBL" id="SHDO01000035">
    <property type="protein sequence ID" value="MBX6982834.1"/>
    <property type="molecule type" value="Genomic_DNA"/>
</dbReference>
<reference evidence="2" key="2">
    <citation type="submission" date="2021-06" db="EMBL/GenBank/DDBJ databases">
        <title>Emergence of genetically related NDM-1-producing Providencia rettgeri strains in Argentina.</title>
        <authorList>
            <person name="Pasteran F."/>
            <person name="Meo A."/>
            <person name="Gomez S."/>
            <person name="Derdoy L."/>
            <person name="Albronoz E."/>
            <person name="Faccone D."/>
            <person name="Guerriero L."/>
            <person name="Archuby D."/>
            <person name="Tarzia A."/>
            <person name="Lopez M."/>
            <person name="Corso A."/>
        </authorList>
    </citation>
    <scope>NUCLEOTIDE SEQUENCE</scope>
    <source>
        <strain evidence="2">PreM15628</strain>
    </source>
</reference>
<evidence type="ECO:0008006" key="4">
    <source>
        <dbReference type="Google" id="ProtNLM"/>
    </source>
</evidence>
<dbReference type="Proteomes" id="UP000824410">
    <property type="component" value="Unassembled WGS sequence"/>
</dbReference>
<name>A0AAJ4NI28_PRORE</name>
<protein>
    <recommendedName>
        <fullName evidence="4">Fimbrial protein</fullName>
    </recommendedName>
</protein>
<dbReference type="KEGG" id="prg:RB151_001390"/>
<dbReference type="RefSeq" id="WP_048605554.1">
    <property type="nucleotide sequence ID" value="NZ_ABEXNG020000073.1"/>
</dbReference>
<accession>A0AAJ4NI28</accession>
<organism evidence="2 3">
    <name type="scientific">Providencia rettgeri</name>
    <dbReference type="NCBI Taxonomy" id="587"/>
    <lineage>
        <taxon>Bacteria</taxon>
        <taxon>Pseudomonadati</taxon>
        <taxon>Pseudomonadota</taxon>
        <taxon>Gammaproteobacteria</taxon>
        <taxon>Enterobacterales</taxon>
        <taxon>Morganellaceae</taxon>
        <taxon>Providencia</taxon>
    </lineage>
</organism>
<dbReference type="AlphaFoldDB" id="A0AAJ4NI28"/>
<dbReference type="Proteomes" id="UP000682358">
    <property type="component" value="Chromosome"/>
</dbReference>
<evidence type="ECO:0000313" key="1">
    <source>
        <dbReference type="EMBL" id="MBX6982834.1"/>
    </source>
</evidence>
<sequence>MSSPRKTPLGLFIIMIVLCFLSSIKHVAASLPTNSISYGQIQVYAQLMNTACNLSIRGAKEVTLTNCGAGSAFDDLNLINSAVHTPVTLQFYDTEKSLFYPSYLTYLTNGDNKIALPQQIDYHNTLRFEVSYE</sequence>
<evidence type="ECO:0000313" key="3">
    <source>
        <dbReference type="Proteomes" id="UP000682358"/>
    </source>
</evidence>
<evidence type="ECO:0000313" key="2">
    <source>
        <dbReference type="EMBL" id="QWQ20925.1"/>
    </source>
</evidence>
<gene>
    <name evidence="1" type="ORF">EX242_21580</name>
    <name evidence="2" type="ORF">KOF27_00670</name>
</gene>
<reference evidence="1" key="1">
    <citation type="submission" date="2019-02" db="EMBL/GenBank/DDBJ databases">
        <title>Genomic characterization of isolates from hospital effluents in KZN, South Africa.</title>
        <authorList>
            <person name="Ntshobeni N."/>
            <person name="Allam M."/>
            <person name="Ismail A."/>
            <person name="Amoako D."/>
            <person name="Essack S."/>
            <person name="Chenia H."/>
        </authorList>
    </citation>
    <scope>NUCLEOTIDE SEQUENCE</scope>
    <source>
        <strain evidence="1">AFE97_S1</strain>
    </source>
</reference>